<dbReference type="GO" id="GO:0005283">
    <property type="term" value="F:amino acid:sodium symporter activity"/>
    <property type="evidence" value="ECO:0007669"/>
    <property type="project" value="InterPro"/>
</dbReference>
<keyword evidence="3 9" id="KW-0813">Transport</keyword>
<evidence type="ECO:0000256" key="8">
    <source>
        <dbReference type="ARBA" id="ARBA00023136"/>
    </source>
</evidence>
<feature type="transmembrane region" description="Helical" evidence="9">
    <location>
        <begin position="151"/>
        <end position="169"/>
    </location>
</feature>
<proteinExistence type="inferred from homology"/>
<comment type="subcellular location">
    <subcellularLocation>
        <location evidence="1 9">Cell membrane</location>
        <topology evidence="1 9">Multi-pass membrane protein</topology>
    </subcellularLocation>
</comment>
<dbReference type="GO" id="GO:0005886">
    <property type="term" value="C:plasma membrane"/>
    <property type="evidence" value="ECO:0007669"/>
    <property type="project" value="UniProtKB-SubCell"/>
</dbReference>
<dbReference type="Pfam" id="PF01235">
    <property type="entry name" value="Na_Ala_symp"/>
    <property type="match status" value="1"/>
</dbReference>
<evidence type="ECO:0000256" key="6">
    <source>
        <dbReference type="ARBA" id="ARBA00022847"/>
    </source>
</evidence>
<feature type="transmembrane region" description="Helical" evidence="9">
    <location>
        <begin position="425"/>
        <end position="443"/>
    </location>
</feature>
<evidence type="ECO:0000256" key="2">
    <source>
        <dbReference type="ARBA" id="ARBA00009261"/>
    </source>
</evidence>
<evidence type="ECO:0000256" key="7">
    <source>
        <dbReference type="ARBA" id="ARBA00022989"/>
    </source>
</evidence>
<dbReference type="Proteomes" id="UP000257323">
    <property type="component" value="Unassembled WGS sequence"/>
</dbReference>
<feature type="transmembrane region" description="Helical" evidence="9">
    <location>
        <begin position="399"/>
        <end position="419"/>
    </location>
</feature>
<feature type="transmembrane region" description="Helical" evidence="9">
    <location>
        <begin position="315"/>
        <end position="336"/>
    </location>
</feature>
<dbReference type="InterPro" id="IPR001463">
    <property type="entry name" value="Na/Ala_symport"/>
</dbReference>
<dbReference type="PRINTS" id="PR00175">
    <property type="entry name" value="NAALASMPORT"/>
</dbReference>
<evidence type="ECO:0000313" key="10">
    <source>
        <dbReference type="EMBL" id="RFT16576.1"/>
    </source>
</evidence>
<sequence>MELFLHNLAGWLDKTASNIWTIMVPILFGVGLLLTFRIGFIQFRKLGKAFKVMFSRASRKSGGEGDVSPFAAVSTALAATVGNGNIAGVATALYWGGPGAIFWMWVCGFLGMGTKFSEAFLGVLYREKHPDGTIAGGPMYYIKNGLNKTNFAVFLAGFFAVCGAFASLFGTGNMMQSNQMSLAFKTQFGIPPVLTGAVITFFVGLVVLGGIKRIGAVAERLVPAMIVLYLGAGIIVLIDNIGALPRAFILIFEYAFTPAAAMGGFLGATIKNAVQFGARRGILSNEAGLGSAPIAHAAAQTPSPLHQGLIGVMEVFIDTILVCTFTALINLSSGVWTSGVSGSAMTVNAFSKTLPHVGGIIVATCSFFFGYTTLIGWCYYGEQCLKYLFGIKIALPYRVVFIALTFIGAVVSIEIVFFMGDIANAFMAFPNLIGLLLLSGVLARRLKEMKEKHPEL</sequence>
<dbReference type="NCBIfam" id="TIGR00835">
    <property type="entry name" value="agcS"/>
    <property type="match status" value="1"/>
</dbReference>
<gene>
    <name evidence="10" type="ORF">OP8BY_1754</name>
</gene>
<keyword evidence="7 9" id="KW-1133">Transmembrane helix</keyword>
<reference evidence="10 11" key="1">
    <citation type="submission" date="2018-08" db="EMBL/GenBank/DDBJ databases">
        <title>Genome analysis of the thermophilic bacterium of the candidate phylum Aminicenantes from deep subsurface aquifer revealed its physiology and ecological role.</title>
        <authorList>
            <person name="Kadnikov V.V."/>
            <person name="Mardanov A.V."/>
            <person name="Beletsky A.V."/>
            <person name="Karnachuk O.V."/>
            <person name="Ravin N.V."/>
        </authorList>
    </citation>
    <scope>NUCLEOTIDE SEQUENCE [LARGE SCALE GENOMIC DNA]</scope>
    <source>
        <strain evidence="10">BY38</strain>
    </source>
</reference>
<feature type="transmembrane region" description="Helical" evidence="9">
    <location>
        <begin position="221"/>
        <end position="241"/>
    </location>
</feature>
<organism evidence="10 11">
    <name type="scientific">Candidatus Saccharicenans subterraneus</name>
    <dbReference type="NCBI Taxonomy" id="2508984"/>
    <lineage>
        <taxon>Bacteria</taxon>
        <taxon>Candidatus Aminicenantota</taxon>
        <taxon>Candidatus Aminicenantia</taxon>
        <taxon>Candidatus Aminicenantales</taxon>
        <taxon>Candidatus Saccharicenantaceae</taxon>
        <taxon>Candidatus Saccharicenans</taxon>
    </lineage>
</organism>
<dbReference type="AlphaFoldDB" id="A0A3E2BPL3"/>
<comment type="similarity">
    <text evidence="2 9">Belongs to the alanine or glycine:cation symporter (AGCS) (TC 2.A.25) family.</text>
</comment>
<name>A0A3E2BPL3_9BACT</name>
<keyword evidence="6 9" id="KW-0769">Symport</keyword>
<feature type="transmembrane region" description="Helical" evidence="9">
    <location>
        <begin position="356"/>
        <end position="379"/>
    </location>
</feature>
<dbReference type="PANTHER" id="PTHR30330:SF3">
    <property type="entry name" value="TRANSCRIPTIONAL REGULATOR, LRP FAMILY"/>
    <property type="match status" value="1"/>
</dbReference>
<feature type="transmembrane region" description="Helical" evidence="9">
    <location>
        <begin position="247"/>
        <end position="270"/>
    </location>
</feature>
<evidence type="ECO:0000313" key="11">
    <source>
        <dbReference type="Proteomes" id="UP000257323"/>
    </source>
</evidence>
<feature type="transmembrane region" description="Helical" evidence="9">
    <location>
        <begin position="20"/>
        <end position="40"/>
    </location>
</feature>
<protein>
    <submittedName>
        <fullName evidence="10">Sodium/glycine symporter GlyP</fullName>
    </submittedName>
</protein>
<keyword evidence="4 9" id="KW-1003">Cell membrane</keyword>
<keyword evidence="8 9" id="KW-0472">Membrane</keyword>
<accession>A0A3E2BPL3</accession>
<comment type="caution">
    <text evidence="10">The sequence shown here is derived from an EMBL/GenBank/DDBJ whole genome shotgun (WGS) entry which is preliminary data.</text>
</comment>
<dbReference type="PANTHER" id="PTHR30330">
    <property type="entry name" value="AGSS FAMILY TRANSPORTER, SODIUM-ALANINE"/>
    <property type="match status" value="1"/>
</dbReference>
<dbReference type="EMBL" id="QUAH01000003">
    <property type="protein sequence ID" value="RFT16576.1"/>
    <property type="molecule type" value="Genomic_DNA"/>
</dbReference>
<feature type="transmembrane region" description="Helical" evidence="9">
    <location>
        <begin position="189"/>
        <end position="209"/>
    </location>
</feature>
<keyword evidence="5 9" id="KW-0812">Transmembrane</keyword>
<evidence type="ECO:0000256" key="9">
    <source>
        <dbReference type="RuleBase" id="RU363064"/>
    </source>
</evidence>
<evidence type="ECO:0000256" key="3">
    <source>
        <dbReference type="ARBA" id="ARBA00022448"/>
    </source>
</evidence>
<evidence type="ECO:0000256" key="1">
    <source>
        <dbReference type="ARBA" id="ARBA00004651"/>
    </source>
</evidence>
<dbReference type="FunFam" id="1.20.1740.10:FF:000004">
    <property type="entry name" value="Sodium:alanine symporter family protein"/>
    <property type="match status" value="1"/>
</dbReference>
<evidence type="ECO:0000256" key="5">
    <source>
        <dbReference type="ARBA" id="ARBA00022692"/>
    </source>
</evidence>
<evidence type="ECO:0000256" key="4">
    <source>
        <dbReference type="ARBA" id="ARBA00022475"/>
    </source>
</evidence>